<feature type="domain" description="GBF-interacting protein 1 N-terminal" evidence="2">
    <location>
        <begin position="9"/>
        <end position="68"/>
    </location>
</feature>
<feature type="region of interest" description="Disordered" evidence="1">
    <location>
        <begin position="435"/>
        <end position="526"/>
    </location>
</feature>
<feature type="compositionally biased region" description="Basic and acidic residues" evidence="1">
    <location>
        <begin position="178"/>
        <end position="187"/>
    </location>
</feature>
<dbReference type="PANTHER" id="PTHR46775:SF1">
    <property type="entry name" value="FLOCCULATION PROTEIN (DUF1296)"/>
    <property type="match status" value="1"/>
</dbReference>
<feature type="compositionally biased region" description="Basic and acidic residues" evidence="1">
    <location>
        <begin position="66"/>
        <end position="80"/>
    </location>
</feature>
<evidence type="ECO:0000313" key="3">
    <source>
        <dbReference type="EMBL" id="KAG9448533.1"/>
    </source>
</evidence>
<dbReference type="InterPro" id="IPR009060">
    <property type="entry name" value="UBA-like_sf"/>
</dbReference>
<dbReference type="GO" id="GO:0051082">
    <property type="term" value="F:unfolded protein binding"/>
    <property type="evidence" value="ECO:0007669"/>
    <property type="project" value="TreeGrafter"/>
</dbReference>
<feature type="compositionally biased region" description="Polar residues" evidence="1">
    <location>
        <begin position="347"/>
        <end position="358"/>
    </location>
</feature>
<feature type="compositionally biased region" description="Polar residues" evidence="1">
    <location>
        <begin position="435"/>
        <end position="450"/>
    </location>
</feature>
<gene>
    <name evidence="3" type="ORF">H6P81_008498</name>
</gene>
<name>A0AAV7EMQ8_ARIFI</name>
<protein>
    <recommendedName>
        <fullName evidence="2">GBF-interacting protein 1 N-terminal domain-containing protein</fullName>
    </recommendedName>
</protein>
<organism evidence="3 4">
    <name type="scientific">Aristolochia fimbriata</name>
    <name type="common">White veined hardy Dutchman's pipe vine</name>
    <dbReference type="NCBI Taxonomy" id="158543"/>
    <lineage>
        <taxon>Eukaryota</taxon>
        <taxon>Viridiplantae</taxon>
        <taxon>Streptophyta</taxon>
        <taxon>Embryophyta</taxon>
        <taxon>Tracheophyta</taxon>
        <taxon>Spermatophyta</taxon>
        <taxon>Magnoliopsida</taxon>
        <taxon>Magnoliidae</taxon>
        <taxon>Piperales</taxon>
        <taxon>Aristolochiaceae</taxon>
        <taxon>Aristolochia</taxon>
    </lineage>
</organism>
<evidence type="ECO:0000313" key="4">
    <source>
        <dbReference type="Proteomes" id="UP000825729"/>
    </source>
</evidence>
<evidence type="ECO:0000256" key="1">
    <source>
        <dbReference type="SAM" id="MobiDB-lite"/>
    </source>
</evidence>
<dbReference type="Proteomes" id="UP000825729">
    <property type="component" value="Unassembled WGS sequence"/>
</dbReference>
<feature type="compositionally biased region" description="Low complexity" evidence="1">
    <location>
        <begin position="81"/>
        <end position="99"/>
    </location>
</feature>
<feature type="compositionally biased region" description="Low complexity" evidence="1">
    <location>
        <begin position="316"/>
        <end position="332"/>
    </location>
</feature>
<dbReference type="PANTHER" id="PTHR46775">
    <property type="entry name" value="FLOCCULATION PROTEIN (DUF1296)"/>
    <property type="match status" value="1"/>
</dbReference>
<dbReference type="AlphaFoldDB" id="A0AAV7EMQ8"/>
<accession>A0AAV7EMQ8</accession>
<keyword evidence="4" id="KW-1185">Reference proteome</keyword>
<feature type="compositionally biased region" description="Polar residues" evidence="1">
    <location>
        <begin position="219"/>
        <end position="229"/>
    </location>
</feature>
<proteinExistence type="predicted"/>
<comment type="caution">
    <text evidence="3">The sequence shown here is derived from an EMBL/GenBank/DDBJ whole genome shotgun (WGS) entry which is preliminary data.</text>
</comment>
<feature type="compositionally biased region" description="Polar residues" evidence="1">
    <location>
        <begin position="373"/>
        <end position="388"/>
    </location>
</feature>
<dbReference type="InterPro" id="IPR009719">
    <property type="entry name" value="GIP1_N"/>
</dbReference>
<reference evidence="3 4" key="1">
    <citation type="submission" date="2021-07" db="EMBL/GenBank/DDBJ databases">
        <title>The Aristolochia fimbriata genome: insights into angiosperm evolution, floral development and chemical biosynthesis.</title>
        <authorList>
            <person name="Jiao Y."/>
        </authorList>
    </citation>
    <scope>NUCLEOTIDE SEQUENCE [LARGE SCALE GENOMIC DNA]</scope>
    <source>
        <strain evidence="3">IBCAS-2021</strain>
        <tissue evidence="3">Leaf</tissue>
    </source>
</reference>
<evidence type="ECO:0000259" key="2">
    <source>
        <dbReference type="Pfam" id="PF06972"/>
    </source>
</evidence>
<feature type="compositionally biased region" description="Low complexity" evidence="1">
    <location>
        <begin position="271"/>
        <end position="286"/>
    </location>
</feature>
<feature type="compositionally biased region" description="Polar residues" evidence="1">
    <location>
        <begin position="188"/>
        <end position="197"/>
    </location>
</feature>
<dbReference type="Pfam" id="PF06972">
    <property type="entry name" value="GIP1_N"/>
    <property type="match status" value="1"/>
</dbReference>
<dbReference type="EMBL" id="JAINDJ010000004">
    <property type="protein sequence ID" value="KAG9448533.1"/>
    <property type="molecule type" value="Genomic_DNA"/>
</dbReference>
<feature type="region of interest" description="Disordered" evidence="1">
    <location>
        <begin position="50"/>
        <end position="388"/>
    </location>
</feature>
<feature type="compositionally biased region" description="Polar residues" evidence="1">
    <location>
        <begin position="299"/>
        <end position="314"/>
    </location>
</feature>
<dbReference type="InterPro" id="IPR044277">
    <property type="entry name" value="GIP1"/>
</dbReference>
<dbReference type="SUPFAM" id="SSF46934">
    <property type="entry name" value="UBA-like"/>
    <property type="match status" value="1"/>
</dbReference>
<feature type="compositionally biased region" description="Low complexity" evidence="1">
    <location>
        <begin position="463"/>
        <end position="475"/>
    </location>
</feature>
<sequence length="913" mass="95998">MSGGSRVPIPKNVQKTIQNIKEIAGNHSDEEVYAMLKECSMDPNETTQKLLLQDTFHEVKRKRDRKKESVTNREAAESRWRPSSQGRGSRGVRGSYSSRFVSHDAGGGKNSNAGKDESVNHGMDAGATTATSVVQEVENKSVGSTSSTPPGITNGPTSIAKAATAHSPASQVVIPEETQSHDVHRSASAETKSNSSVVGGALKQPAPNADQFVPPMRPTSVSGVYSSASDPVLVPSLDTRNPGIVGTIKREVGSQRTSSEPNKVMPRGNPESNLSSSSISEKVSSEVGNPFLQGKMHGKSSSDASQLVTTSSHGGSAPSRPSSNYSSRSQQAIGPQKVGPSKEWKPKSTNSNVTQPSGTIDAPETTPAPVEANSRSVPASSADASQESALKLRKKLEDLKFSDTHVIIPNHLQVPEAERTGLSFGSFDASFGVRTSSSNGHESDKSSTPLSESSQENEETAEEPSSSNQSASPAPEDGEYPNHPSSPTHVQENVSPSEPDASSTISPGPEYDQTKSESVLPPGGPHFSVVHTAPNYSTFGLVPPMLGSQFTPFESSEPQARDAARIPSFVVQQPFDPSTSYYTQFYRPGADGDGRFSPFLAAPGPAAPAKYNGNIAVLSTQSAQSPQQETGNSLVLSTAGPTPLVTQAAGVMQSSIAVTQQPLPVFRQPAGVHLSHYPPNYIQYYSPFYVPPPAIHHFLSNTAFPQQPPTGGIYPTPAAGATTAVKYSLSQYKPGTNTGNSAHIGMPTGYGPYTSAAAGYSPSPAVSSGNSTGSEDLSGSQYKENNMYMTGQQSEGSAVWIPAPGRDISGLQASSFYNLPPQGQHVTFTPTQAGHGAFAGIYHPAQTVTAATVHPLLQQSQTMAGAVEMAFRTFGDHYVPPKTSASGCSTSTISMKGEGCQAPKTEMKLKLIL</sequence>
<feature type="compositionally biased region" description="Polar residues" evidence="1">
    <location>
        <begin position="141"/>
        <end position="157"/>
    </location>
</feature>
<feature type="compositionally biased region" description="Polar residues" evidence="1">
    <location>
        <begin position="483"/>
        <end position="506"/>
    </location>
</feature>